<dbReference type="InterPro" id="IPR029061">
    <property type="entry name" value="THDP-binding"/>
</dbReference>
<dbReference type="EMBL" id="AP022871">
    <property type="protein sequence ID" value="BCB90020.1"/>
    <property type="molecule type" value="Genomic_DNA"/>
</dbReference>
<keyword evidence="2" id="KW-0456">Lyase</keyword>
<reference evidence="3 4" key="1">
    <citation type="submission" date="2020-03" db="EMBL/GenBank/DDBJ databases">
        <title>Whole genome shotgun sequence of Phytohabitans suffuscus NBRC 105367.</title>
        <authorList>
            <person name="Komaki H."/>
            <person name="Tamura T."/>
        </authorList>
    </citation>
    <scope>NUCLEOTIDE SEQUENCE [LARGE SCALE GENOMIC DNA]</scope>
    <source>
        <strain evidence="3 4">NBRC 105367</strain>
    </source>
</reference>
<dbReference type="RefSeq" id="WP_173162119.1">
    <property type="nucleotide sequence ID" value="NZ_AP022871.1"/>
</dbReference>
<organism evidence="3 4">
    <name type="scientific">Phytohabitans suffuscus</name>
    <dbReference type="NCBI Taxonomy" id="624315"/>
    <lineage>
        <taxon>Bacteria</taxon>
        <taxon>Bacillati</taxon>
        <taxon>Actinomycetota</taxon>
        <taxon>Actinomycetes</taxon>
        <taxon>Micromonosporales</taxon>
        <taxon>Micromonosporaceae</taxon>
    </lineage>
</organism>
<dbReference type="CDD" id="cd07035">
    <property type="entry name" value="TPP_PYR_POX_like"/>
    <property type="match status" value="1"/>
</dbReference>
<dbReference type="GO" id="GO:0016831">
    <property type="term" value="F:carboxy-lyase activity"/>
    <property type="evidence" value="ECO:0007669"/>
    <property type="project" value="UniProtKB-KW"/>
</dbReference>
<dbReference type="GO" id="GO:0000287">
    <property type="term" value="F:magnesium ion binding"/>
    <property type="evidence" value="ECO:0007669"/>
    <property type="project" value="UniProtKB-ARBA"/>
</dbReference>
<dbReference type="Proteomes" id="UP000503011">
    <property type="component" value="Chromosome"/>
</dbReference>
<dbReference type="AlphaFoldDB" id="A0A6F8YV35"/>
<gene>
    <name evidence="3" type="ORF">Psuf_073330</name>
</gene>
<dbReference type="PANTHER" id="PTHR42818">
    <property type="entry name" value="SULFOPYRUVATE DECARBOXYLASE SUBUNIT ALPHA"/>
    <property type="match status" value="1"/>
</dbReference>
<dbReference type="InterPro" id="IPR051818">
    <property type="entry name" value="TPP_dependent_decarboxylase"/>
</dbReference>
<evidence type="ECO:0000313" key="3">
    <source>
        <dbReference type="EMBL" id="BCB90020.1"/>
    </source>
</evidence>
<dbReference type="PANTHER" id="PTHR42818:SF1">
    <property type="entry name" value="SULFOPYRUVATE DECARBOXYLASE"/>
    <property type="match status" value="1"/>
</dbReference>
<dbReference type="Gene3D" id="3.40.50.970">
    <property type="match status" value="1"/>
</dbReference>
<dbReference type="KEGG" id="psuu:Psuf_073330"/>
<keyword evidence="4" id="KW-1185">Reference proteome</keyword>
<evidence type="ECO:0000313" key="4">
    <source>
        <dbReference type="Proteomes" id="UP000503011"/>
    </source>
</evidence>
<dbReference type="SUPFAM" id="SSF52518">
    <property type="entry name" value="Thiamin diphosphate-binding fold (THDP-binding)"/>
    <property type="match status" value="1"/>
</dbReference>
<reference evidence="3 4" key="2">
    <citation type="submission" date="2020-03" db="EMBL/GenBank/DDBJ databases">
        <authorList>
            <person name="Ichikawa N."/>
            <person name="Kimura A."/>
            <person name="Kitahashi Y."/>
            <person name="Uohara A."/>
        </authorList>
    </citation>
    <scope>NUCLEOTIDE SEQUENCE [LARGE SCALE GENOMIC DNA]</scope>
    <source>
        <strain evidence="3 4">NBRC 105367</strain>
    </source>
</reference>
<proteinExistence type="predicted"/>
<accession>A0A6F8YV35</accession>
<name>A0A6F8YV35_9ACTN</name>
<protein>
    <submittedName>
        <fullName evidence="3">Decarboxylase</fullName>
    </submittedName>
</protein>
<sequence length="172" mass="17850">MSSDQRTVSRLSSTLVPELARFQVELGAYVPDHLISGVTDELRDRPGFQLVAAAREDEGLAILAGAYTAGTRGVMLMQSSGFGLCLNAIASLLLPYQIPVPMIVGLRGGIGEFNVAQLAGGQSVAPVCASLGIPYAAPASFEILSAILPGMLKTCFSTGRPVCVGIQRSLAA</sequence>
<keyword evidence="1" id="KW-0210">Decarboxylase</keyword>
<evidence type="ECO:0000256" key="2">
    <source>
        <dbReference type="ARBA" id="ARBA00023239"/>
    </source>
</evidence>
<evidence type="ECO:0000256" key="1">
    <source>
        <dbReference type="ARBA" id="ARBA00022793"/>
    </source>
</evidence>